<evidence type="ECO:0000256" key="1">
    <source>
        <dbReference type="SAM" id="MobiDB-lite"/>
    </source>
</evidence>
<keyword evidence="2" id="KW-0812">Transmembrane</keyword>
<feature type="region of interest" description="Disordered" evidence="1">
    <location>
        <begin position="552"/>
        <end position="585"/>
    </location>
</feature>
<dbReference type="GeneID" id="23563106"/>
<name>A0A0D1C8P2_MYCMD</name>
<feature type="compositionally biased region" description="Basic residues" evidence="1">
    <location>
        <begin position="8"/>
        <end position="17"/>
    </location>
</feature>
<feature type="compositionally biased region" description="Basic and acidic residues" evidence="1">
    <location>
        <begin position="567"/>
        <end position="583"/>
    </location>
</feature>
<gene>
    <name evidence="3" type="ORF">UMAG_02333</name>
</gene>
<feature type="region of interest" description="Disordered" evidence="1">
    <location>
        <begin position="1"/>
        <end position="140"/>
    </location>
</feature>
<dbReference type="eggNOG" id="ENOG502TAJM">
    <property type="taxonomic scope" value="Eukaryota"/>
</dbReference>
<feature type="transmembrane region" description="Helical" evidence="2">
    <location>
        <begin position="149"/>
        <end position="172"/>
    </location>
</feature>
<protein>
    <submittedName>
        <fullName evidence="3">Uncharacterized protein</fullName>
    </submittedName>
</protein>
<evidence type="ECO:0000256" key="2">
    <source>
        <dbReference type="SAM" id="Phobius"/>
    </source>
</evidence>
<keyword evidence="2" id="KW-1133">Transmembrane helix</keyword>
<feature type="compositionally biased region" description="Basic and acidic residues" evidence="1">
    <location>
        <begin position="18"/>
        <end position="38"/>
    </location>
</feature>
<feature type="compositionally biased region" description="Polar residues" evidence="1">
    <location>
        <begin position="56"/>
        <end position="80"/>
    </location>
</feature>
<feature type="region of interest" description="Disordered" evidence="1">
    <location>
        <begin position="339"/>
        <end position="374"/>
    </location>
</feature>
<dbReference type="OrthoDB" id="2556187at2759"/>
<keyword evidence="4" id="KW-1185">Reference proteome</keyword>
<dbReference type="AlphaFoldDB" id="A0A0D1C8P2"/>
<keyword evidence="2" id="KW-0472">Membrane</keyword>
<dbReference type="KEGG" id="uma:UMAG_02333"/>
<evidence type="ECO:0000313" key="4">
    <source>
        <dbReference type="Proteomes" id="UP000000561"/>
    </source>
</evidence>
<dbReference type="RefSeq" id="XP_011388647.1">
    <property type="nucleotide sequence ID" value="XM_011390345.1"/>
</dbReference>
<dbReference type="InParanoid" id="A0A0D1C8P2"/>
<dbReference type="VEuPathDB" id="FungiDB:UMAG_02333"/>
<sequence length="610" mass="67839">MQQEKKRLAGKTPRKVRREPQLGRRSDGQQDERNQQNHDHHKKHHKHPQQQHDNWQDGSNTFDRSLQQEPYSPITTSSDVKSSEAPQVAISQATGEQVLSQNPPTPATTRLPPEDLPTLETNPSPLEQPPTALSGQLPPPQSLVSGPNLGVICGVAVGGLVFVLTLIGVVVYKFRCRKKTTSQNEPDADDGVANRPPEAWFTTRNELTESPADSKFPSFTPGSRERQLAQRNSIAECLEKASRQEHASVVSNRSNPIPGIELAERGQVNSATLDLPSVTLPEHPIIQQQEPKTNSENLFPCPEGTPHRFGLHDAEITVEGEEAQIDRCLSYYMKRVSAEAPSNPRSPLTQDRDFATKLAPPLDPDPDPDNSGRRSMIKFTKTANLLEKVRRSQIRLNDEALAKAKMEGFRLSRFSTHRVESSKASSETFIPSEASRYDISSSSVSIQRQTEVQHNITDHWRYSSKSHHEGKHVSGELGNSDVLESSPGFSEPHSAFEYADYYDGYMTETNLSVRYGPTTDSPDEGFTVPWQNDSPCRSSALSPRASTTVSMRQRSATITHGSPLTRPQKDSWDANSKDAEAMVHRSSSHPLCTVIDLQRESAMVDEVIRF</sequence>
<dbReference type="Proteomes" id="UP000000561">
    <property type="component" value="Chromosome 5"/>
</dbReference>
<evidence type="ECO:0000313" key="3">
    <source>
        <dbReference type="EMBL" id="KIS69812.1"/>
    </source>
</evidence>
<organism evidence="3 4">
    <name type="scientific">Mycosarcoma maydis</name>
    <name type="common">Corn smut fungus</name>
    <name type="synonym">Ustilago maydis</name>
    <dbReference type="NCBI Taxonomy" id="5270"/>
    <lineage>
        <taxon>Eukaryota</taxon>
        <taxon>Fungi</taxon>
        <taxon>Dikarya</taxon>
        <taxon>Basidiomycota</taxon>
        <taxon>Ustilaginomycotina</taxon>
        <taxon>Ustilaginomycetes</taxon>
        <taxon>Ustilaginales</taxon>
        <taxon>Ustilaginaceae</taxon>
        <taxon>Mycosarcoma</taxon>
    </lineage>
</organism>
<feature type="compositionally biased region" description="Polar residues" evidence="1">
    <location>
        <begin position="89"/>
        <end position="102"/>
    </location>
</feature>
<proteinExistence type="predicted"/>
<reference evidence="3 4" key="1">
    <citation type="journal article" date="2006" name="Nature">
        <title>Insights from the genome of the biotrophic fungal plant pathogen Ustilago maydis.</title>
        <authorList>
            <person name="Kamper J."/>
            <person name="Kahmann R."/>
            <person name="Bolker M."/>
            <person name="Ma L.J."/>
            <person name="Brefort T."/>
            <person name="Saville B.J."/>
            <person name="Banuett F."/>
            <person name="Kronstad J.W."/>
            <person name="Gold S.E."/>
            <person name="Muller O."/>
            <person name="Perlin M.H."/>
            <person name="Wosten H.A."/>
            <person name="de Vries R."/>
            <person name="Ruiz-Herrera J."/>
            <person name="Reynaga-Pena C.G."/>
            <person name="Snetselaar K."/>
            <person name="McCann M."/>
            <person name="Perez-Martin J."/>
            <person name="Feldbrugge M."/>
            <person name="Basse C.W."/>
            <person name="Steinberg G."/>
            <person name="Ibeas J.I."/>
            <person name="Holloman W."/>
            <person name="Guzman P."/>
            <person name="Farman M."/>
            <person name="Stajich J.E."/>
            <person name="Sentandreu R."/>
            <person name="Gonzalez-Prieto J.M."/>
            <person name="Kennell J.C."/>
            <person name="Molina L."/>
            <person name="Schirawski J."/>
            <person name="Mendoza-Mendoza A."/>
            <person name="Greilinger D."/>
            <person name="Munch K."/>
            <person name="Rossel N."/>
            <person name="Scherer M."/>
            <person name="Vranes M."/>
            <person name="Ladendorf O."/>
            <person name="Vincon V."/>
            <person name="Fuchs U."/>
            <person name="Sandrock B."/>
            <person name="Meng S."/>
            <person name="Ho E.C."/>
            <person name="Cahill M.J."/>
            <person name="Boyce K.J."/>
            <person name="Klose J."/>
            <person name="Klosterman S.J."/>
            <person name="Deelstra H.J."/>
            <person name="Ortiz-Castellanos L."/>
            <person name="Li W."/>
            <person name="Sanchez-Alonso P."/>
            <person name="Schreier P.H."/>
            <person name="Hauser-Hahn I."/>
            <person name="Vaupel M."/>
            <person name="Koopmann E."/>
            <person name="Friedrich G."/>
            <person name="Voss H."/>
            <person name="Schluter T."/>
            <person name="Margolis J."/>
            <person name="Platt D."/>
            <person name="Swimmer C."/>
            <person name="Gnirke A."/>
            <person name="Chen F."/>
            <person name="Vysotskaia V."/>
            <person name="Mannhaupt G."/>
            <person name="Guldener U."/>
            <person name="Munsterkotter M."/>
            <person name="Haase D."/>
            <person name="Oesterheld M."/>
            <person name="Mewes H.W."/>
            <person name="Mauceli E.W."/>
            <person name="DeCaprio D."/>
            <person name="Wade C.M."/>
            <person name="Butler J."/>
            <person name="Young S."/>
            <person name="Jaffe D.B."/>
            <person name="Calvo S."/>
            <person name="Nusbaum C."/>
            <person name="Galagan J."/>
            <person name="Birren B.W."/>
        </authorList>
    </citation>
    <scope>NUCLEOTIDE SEQUENCE [LARGE SCALE GENOMIC DNA]</scope>
    <source>
        <strain evidence="4">DSM 14603 / FGSC 9021 / UM521</strain>
    </source>
</reference>
<feature type="compositionally biased region" description="Basic residues" evidence="1">
    <location>
        <begin position="39"/>
        <end position="49"/>
    </location>
</feature>
<dbReference type="EMBL" id="CM003144">
    <property type="protein sequence ID" value="KIS69812.1"/>
    <property type="molecule type" value="Genomic_DNA"/>
</dbReference>
<feature type="compositionally biased region" description="Polar residues" evidence="1">
    <location>
        <begin position="552"/>
        <end position="562"/>
    </location>
</feature>
<accession>A0A0D1C8P2</accession>